<accession>A0ABD5X1T2</accession>
<sequence length="310" mass="33451">MSDSDEPVDAPVDTAFDPAAAFALLGDDTRLRILRALWEAQRDDDTRGTTPTAVPFERLRERAGVDDSGRFNYHLGKLTDRFVERVDEGYRLRFAGTRVVGALLEGTYAPGADLDVPAGGTCHDCGGPLDLTYADERARVACRDCDHPTSEFGCPPGVLAGRDPDDLPAVVDTHLRTLLARARRGICPTCSGPTAIRVHSTTRDPFGSDEEEPTARPIATVACQRCGEQIDTGLVTLLVDRPVVVAFLHERGVDPEARSLWVLLDDVTEDAETVSAEPYRATATYRVGDDTLTVTVDAEGAVVGVEEETA</sequence>
<keyword evidence="4" id="KW-1185">Reference proteome</keyword>
<organism evidence="3 4">
    <name type="scientific">Halobaculum marinum</name>
    <dbReference type="NCBI Taxonomy" id="3031996"/>
    <lineage>
        <taxon>Archaea</taxon>
        <taxon>Methanobacteriati</taxon>
        <taxon>Methanobacteriota</taxon>
        <taxon>Stenosarchaea group</taxon>
        <taxon>Halobacteria</taxon>
        <taxon>Halobacteriales</taxon>
        <taxon>Haloferacaceae</taxon>
        <taxon>Halobaculum</taxon>
    </lineage>
</organism>
<dbReference type="Proteomes" id="UP001596388">
    <property type="component" value="Unassembled WGS sequence"/>
</dbReference>
<protein>
    <submittedName>
        <fullName evidence="3">Winged helix-turn-helix domain-containing protein</fullName>
    </submittedName>
</protein>
<reference evidence="3 4" key="1">
    <citation type="journal article" date="2019" name="Int. J. Syst. Evol. Microbiol.">
        <title>The Global Catalogue of Microorganisms (GCM) 10K type strain sequencing project: providing services to taxonomists for standard genome sequencing and annotation.</title>
        <authorList>
            <consortium name="The Broad Institute Genomics Platform"/>
            <consortium name="The Broad Institute Genome Sequencing Center for Infectious Disease"/>
            <person name="Wu L."/>
            <person name="Ma J."/>
        </authorList>
    </citation>
    <scope>NUCLEOTIDE SEQUENCE [LARGE SCALE GENOMIC DNA]</scope>
    <source>
        <strain evidence="3 4">DT55</strain>
    </source>
</reference>
<dbReference type="AlphaFoldDB" id="A0ABD5X1T2"/>
<comment type="caution">
    <text evidence="3">The sequence shown here is derived from an EMBL/GenBank/DDBJ whole genome shotgun (WGS) entry which is preliminary data.</text>
</comment>
<dbReference type="InterPro" id="IPR055775">
    <property type="entry name" value="DUF7351"/>
</dbReference>
<dbReference type="EMBL" id="JBHTAG010000002">
    <property type="protein sequence ID" value="MFC7097121.1"/>
    <property type="molecule type" value="Genomic_DNA"/>
</dbReference>
<dbReference type="GeneID" id="79268979"/>
<evidence type="ECO:0000313" key="3">
    <source>
        <dbReference type="EMBL" id="MFC7097121.1"/>
    </source>
</evidence>
<name>A0ABD5X1T2_9EURY</name>
<dbReference type="RefSeq" id="WP_276238403.1">
    <property type="nucleotide sequence ID" value="NZ_CP119989.1"/>
</dbReference>
<dbReference type="CDD" id="cd00090">
    <property type="entry name" value="HTH_ARSR"/>
    <property type="match status" value="1"/>
</dbReference>
<evidence type="ECO:0000259" key="1">
    <source>
        <dbReference type="Pfam" id="PF24038"/>
    </source>
</evidence>
<evidence type="ECO:0000313" key="4">
    <source>
        <dbReference type="Proteomes" id="UP001596388"/>
    </source>
</evidence>
<feature type="domain" description="DUF7351" evidence="2">
    <location>
        <begin position="120"/>
        <end position="302"/>
    </location>
</feature>
<dbReference type="InterPro" id="IPR011991">
    <property type="entry name" value="ArsR-like_HTH"/>
</dbReference>
<proteinExistence type="predicted"/>
<dbReference type="Pfam" id="PF24038">
    <property type="entry name" value="DUF7347"/>
    <property type="match status" value="1"/>
</dbReference>
<feature type="domain" description="DUF7347" evidence="1">
    <location>
        <begin position="18"/>
        <end position="102"/>
    </location>
</feature>
<dbReference type="Pfam" id="PF24042">
    <property type="entry name" value="DUF7351"/>
    <property type="match status" value="1"/>
</dbReference>
<evidence type="ECO:0000259" key="2">
    <source>
        <dbReference type="Pfam" id="PF24042"/>
    </source>
</evidence>
<gene>
    <name evidence="3" type="ORF">ACFQKD_07365</name>
</gene>
<dbReference type="InterPro" id="IPR055771">
    <property type="entry name" value="DUF7347"/>
</dbReference>